<dbReference type="EMBL" id="ALAO01000353">
    <property type="protein sequence ID" value="EKO37742.1"/>
    <property type="molecule type" value="Genomic_DNA"/>
</dbReference>
<dbReference type="AlphaFoldDB" id="K6FGL5"/>
<evidence type="ECO:0000313" key="1">
    <source>
        <dbReference type="EMBL" id="EKO37742.1"/>
    </source>
</evidence>
<proteinExistence type="predicted"/>
<reference evidence="1 2" key="1">
    <citation type="submission" date="2012-07" db="EMBL/GenBank/DDBJ databases">
        <title>Draft genome sequence of Desulfovibrio magneticus str. Maddingley MBC34 obtained from a metagenomic sequence of a methanogenic enrichment isolated from coal-seam formation water in Victoria, Australia.</title>
        <authorList>
            <person name="Greenfield P."/>
            <person name="Hendry P."/>
            <person name="Li D."/>
            <person name="Rosewarne C.P."/>
            <person name="Tran-Dinh N."/>
            <person name="Elbourne L.D.H."/>
            <person name="Paulsen I.T."/>
            <person name="Midgley D.J."/>
        </authorList>
    </citation>
    <scope>NUCLEOTIDE SEQUENCE [LARGE SCALE GENOMIC DNA]</scope>
    <source>
        <strain evidence="2">Maddingley MBC34</strain>
    </source>
</reference>
<name>K6FGL5_9BACT</name>
<organism evidence="1 2">
    <name type="scientific">Solidesulfovibrio magneticus str. Maddingley MBC34</name>
    <dbReference type="NCBI Taxonomy" id="1206767"/>
    <lineage>
        <taxon>Bacteria</taxon>
        <taxon>Pseudomonadati</taxon>
        <taxon>Thermodesulfobacteriota</taxon>
        <taxon>Desulfovibrionia</taxon>
        <taxon>Desulfovibrionales</taxon>
        <taxon>Desulfovibrionaceae</taxon>
        <taxon>Solidesulfovibrio</taxon>
    </lineage>
</organism>
<protein>
    <submittedName>
        <fullName evidence="1">Uncharacterized protein</fullName>
    </submittedName>
</protein>
<comment type="caution">
    <text evidence="1">The sequence shown here is derived from an EMBL/GenBank/DDBJ whole genome shotgun (WGS) entry which is preliminary data.</text>
</comment>
<accession>K6FGL5</accession>
<sequence length="57" mass="5860">MKDAIIRLSKDKLRIIYVAFDDLPPKPPAPPLGVEKSRDYTDSLMACGGGGGGGGGG</sequence>
<gene>
    <name evidence="1" type="ORF">B193_3573</name>
</gene>
<evidence type="ECO:0000313" key="2">
    <source>
        <dbReference type="Proteomes" id="UP000006272"/>
    </source>
</evidence>
<feature type="non-terminal residue" evidence="1">
    <location>
        <position position="57"/>
    </location>
</feature>
<dbReference type="Proteomes" id="UP000006272">
    <property type="component" value="Unassembled WGS sequence"/>
</dbReference>